<evidence type="ECO:0000313" key="1">
    <source>
        <dbReference type="EMBL" id="OPA86063.1"/>
    </source>
</evidence>
<sequence length="130" mass="14665">MSITMFLEIEEGVSYSEIISVLSKMKASYAEEEDNLFGNFFRSNCFFVFDRASSDFEVIAESVTVDWKVGVRGSFSSPNSAMEESWGDIKAFVATLANDARFKFVLSFQYEGVYALNNEGGFKIVQEMFS</sequence>
<evidence type="ECO:0000313" key="2">
    <source>
        <dbReference type="Proteomes" id="UP000190965"/>
    </source>
</evidence>
<dbReference type="AlphaFoldDB" id="A0A1T2Y1Z9"/>
<protein>
    <submittedName>
        <fullName evidence="1">Uncharacterized protein</fullName>
    </submittedName>
</protein>
<dbReference type="RefSeq" id="WP_078742430.1">
    <property type="nucleotide sequence ID" value="NZ_MSDF01000052.1"/>
</dbReference>
<dbReference type="EMBL" id="MSDF01000052">
    <property type="protein sequence ID" value="OPA86063.1"/>
    <property type="molecule type" value="Genomic_DNA"/>
</dbReference>
<accession>A0A1T2Y1Z9</accession>
<gene>
    <name evidence="1" type="ORF">BFW87_25225</name>
</gene>
<dbReference type="OrthoDB" id="6902110at2"/>
<dbReference type="Proteomes" id="UP000190965">
    <property type="component" value="Unassembled WGS sequence"/>
</dbReference>
<reference evidence="1 2" key="1">
    <citation type="submission" date="2016-12" db="EMBL/GenBank/DDBJ databases">
        <title>Draft genome sequences of seven strains of Pseudomonas fluorescens that produce 4-formylaminooxyvinylglycine.</title>
        <authorList>
            <person name="Okrent R.A."/>
            <person name="Manning V.A."/>
            <person name="Trippe K.M."/>
        </authorList>
    </citation>
    <scope>NUCLEOTIDE SEQUENCE [LARGE SCALE GENOMIC DNA]</scope>
    <source>
        <strain evidence="1 2">P5A</strain>
    </source>
</reference>
<organism evidence="1 2">
    <name type="scientific">Pseudomonas fluorescens</name>
    <dbReference type="NCBI Taxonomy" id="294"/>
    <lineage>
        <taxon>Bacteria</taxon>
        <taxon>Pseudomonadati</taxon>
        <taxon>Pseudomonadota</taxon>
        <taxon>Gammaproteobacteria</taxon>
        <taxon>Pseudomonadales</taxon>
        <taxon>Pseudomonadaceae</taxon>
        <taxon>Pseudomonas</taxon>
    </lineage>
</organism>
<name>A0A1T2Y1Z9_PSEFL</name>
<comment type="caution">
    <text evidence="1">The sequence shown here is derived from an EMBL/GenBank/DDBJ whole genome shotgun (WGS) entry which is preliminary data.</text>
</comment>
<proteinExistence type="predicted"/>